<evidence type="ECO:0000313" key="7">
    <source>
        <dbReference type="EMBL" id="MBT0995439.1"/>
    </source>
</evidence>
<organism evidence="7 8">
    <name type="scientific">Cellulomonas fulva</name>
    <dbReference type="NCBI Taxonomy" id="2835530"/>
    <lineage>
        <taxon>Bacteria</taxon>
        <taxon>Bacillati</taxon>
        <taxon>Actinomycetota</taxon>
        <taxon>Actinomycetes</taxon>
        <taxon>Micrococcales</taxon>
        <taxon>Cellulomonadaceae</taxon>
        <taxon>Cellulomonas</taxon>
    </lineage>
</organism>
<comment type="similarity">
    <text evidence="1">Belongs to the ABC transporter superfamily.</text>
</comment>
<dbReference type="PROSITE" id="PS00211">
    <property type="entry name" value="ABC_TRANSPORTER_1"/>
    <property type="match status" value="1"/>
</dbReference>
<dbReference type="SUPFAM" id="SSF52540">
    <property type="entry name" value="P-loop containing nucleoside triphosphate hydrolases"/>
    <property type="match status" value="1"/>
</dbReference>
<dbReference type="RefSeq" id="WP_214352388.1">
    <property type="nucleotide sequence ID" value="NZ_JAHBOH010000002.1"/>
</dbReference>
<accession>A0ABS5U207</accession>
<reference evidence="7 8" key="1">
    <citation type="submission" date="2021-05" db="EMBL/GenBank/DDBJ databases">
        <title>Description of Cellulomonas sp. DKR-3 sp. nov.</title>
        <authorList>
            <person name="Dahal R.H."/>
            <person name="Chaudhary D.K."/>
        </authorList>
    </citation>
    <scope>NUCLEOTIDE SEQUENCE [LARGE SCALE GENOMIC DNA]</scope>
    <source>
        <strain evidence="7 8">DKR-3</strain>
    </source>
</reference>
<feature type="domain" description="ABC transporter" evidence="6">
    <location>
        <begin position="20"/>
        <end position="249"/>
    </location>
</feature>
<evidence type="ECO:0000256" key="3">
    <source>
        <dbReference type="ARBA" id="ARBA00022741"/>
    </source>
</evidence>
<dbReference type="InterPro" id="IPR003439">
    <property type="entry name" value="ABC_transporter-like_ATP-bd"/>
</dbReference>
<evidence type="ECO:0000256" key="1">
    <source>
        <dbReference type="ARBA" id="ARBA00005417"/>
    </source>
</evidence>
<comment type="caution">
    <text evidence="7">The sequence shown here is derived from an EMBL/GenBank/DDBJ whole genome shotgun (WGS) entry which is preliminary data.</text>
</comment>
<feature type="region of interest" description="Disordered" evidence="5">
    <location>
        <begin position="317"/>
        <end position="337"/>
    </location>
</feature>
<dbReference type="GO" id="GO:0005524">
    <property type="term" value="F:ATP binding"/>
    <property type="evidence" value="ECO:0007669"/>
    <property type="project" value="UniProtKB-KW"/>
</dbReference>
<sequence length="337" mass="34592">MTSPNAAPPDVNVPDEPGLVRVQHLTKRFGSGPGAVLAVDDLTFDVRPGRVTGFLGPNGAGKTTTLRMLLGLVAPTAGSTSIGGRPYGALGRPAHVVGAALEAASFHPGRTARDHLRVYAPQVGVPDARADEVLDLVGLGAAARRRVGGFSLGMRQRLALATTLLGDPPVLLLDEPANGLDPEGIAWLRGFLRALAAQGRTVLVSSHVLSEVEQTVDDVVIIARGRLVHASSLPELARLARPRLRVASPDGPALDALVAGQAWSVEHVDRAGGGAAYDLLDVDGATVGAAAFAAGVELHALAGRDVGLEDLFLQLTAPPTASGPQPTATTTTDGSDR</sequence>
<dbReference type="InterPro" id="IPR003593">
    <property type="entry name" value="AAA+_ATPase"/>
</dbReference>
<evidence type="ECO:0000256" key="2">
    <source>
        <dbReference type="ARBA" id="ARBA00022448"/>
    </source>
</evidence>
<dbReference type="PANTHER" id="PTHR43335:SF4">
    <property type="entry name" value="ABC TRANSPORTER, ATP-BINDING PROTEIN"/>
    <property type="match status" value="1"/>
</dbReference>
<keyword evidence="2" id="KW-0813">Transport</keyword>
<evidence type="ECO:0000256" key="5">
    <source>
        <dbReference type="SAM" id="MobiDB-lite"/>
    </source>
</evidence>
<dbReference type="EMBL" id="JAHBOH010000002">
    <property type="protein sequence ID" value="MBT0995439.1"/>
    <property type="molecule type" value="Genomic_DNA"/>
</dbReference>
<proteinExistence type="inferred from homology"/>
<evidence type="ECO:0000259" key="6">
    <source>
        <dbReference type="PROSITE" id="PS50893"/>
    </source>
</evidence>
<dbReference type="InterPro" id="IPR027417">
    <property type="entry name" value="P-loop_NTPase"/>
</dbReference>
<dbReference type="PROSITE" id="PS50893">
    <property type="entry name" value="ABC_TRANSPORTER_2"/>
    <property type="match status" value="1"/>
</dbReference>
<name>A0ABS5U207_9CELL</name>
<keyword evidence="3" id="KW-0547">Nucleotide-binding</keyword>
<dbReference type="SMART" id="SM00382">
    <property type="entry name" value="AAA"/>
    <property type="match status" value="1"/>
</dbReference>
<keyword evidence="4 7" id="KW-0067">ATP-binding</keyword>
<evidence type="ECO:0000313" key="8">
    <source>
        <dbReference type="Proteomes" id="UP000722125"/>
    </source>
</evidence>
<dbReference type="Pfam" id="PF00005">
    <property type="entry name" value="ABC_tran"/>
    <property type="match status" value="1"/>
</dbReference>
<gene>
    <name evidence="7" type="ORF">KIN34_14215</name>
</gene>
<dbReference type="PANTHER" id="PTHR43335">
    <property type="entry name" value="ABC TRANSPORTER, ATP-BINDING PROTEIN"/>
    <property type="match status" value="1"/>
</dbReference>
<dbReference type="InterPro" id="IPR017871">
    <property type="entry name" value="ABC_transporter-like_CS"/>
</dbReference>
<keyword evidence="8" id="KW-1185">Reference proteome</keyword>
<dbReference type="Gene3D" id="3.40.50.300">
    <property type="entry name" value="P-loop containing nucleotide triphosphate hydrolases"/>
    <property type="match status" value="1"/>
</dbReference>
<dbReference type="Proteomes" id="UP000722125">
    <property type="component" value="Unassembled WGS sequence"/>
</dbReference>
<protein>
    <submittedName>
        <fullName evidence="7">ABC transporter ATP-binding protein</fullName>
    </submittedName>
</protein>
<dbReference type="CDD" id="cd03268">
    <property type="entry name" value="ABC_BcrA_bacitracin_resist"/>
    <property type="match status" value="1"/>
</dbReference>
<evidence type="ECO:0000256" key="4">
    <source>
        <dbReference type="ARBA" id="ARBA00022840"/>
    </source>
</evidence>